<dbReference type="SUPFAM" id="SSF52058">
    <property type="entry name" value="L domain-like"/>
    <property type="match status" value="1"/>
</dbReference>
<evidence type="ECO:0000256" key="1">
    <source>
        <dbReference type="ARBA" id="ARBA00022614"/>
    </source>
</evidence>
<evidence type="ECO:0008006" key="5">
    <source>
        <dbReference type="Google" id="ProtNLM"/>
    </source>
</evidence>
<evidence type="ECO:0000313" key="4">
    <source>
        <dbReference type="Proteomes" id="UP000249375"/>
    </source>
</evidence>
<sequence>MAQEQTITMTTSKAVGEQVTLKVNHTFDGVTVDWGGGTTTTYNTGDEKLRTMTGTLQGQTIKLTGSKYITTLICSGQQITSLDVSNATYLQSIYAQNNELTAIDVKGLTKLKDLNVSGNKLSGRIDLRNTTVPALETLDISDNELTNIANSTVLNLTGSHANLQYLRAARNKFSRAYLNAFSKLDYADVSGIGLTNVSVKTSSYAADALTVLNAADNNLTTVDVSNCTLMSDLFLNNNSINELDVTALTKLKNVSVAGNEMTSMLQNSTNLMFYDISGNRLYFRALPKTTARPKYMVVGPQLPFIIVDENGNRITNVQVCPNYDERSNTDYIMNLANYRYDGNGRAQSTLTILDISENEEGAPLVAYNTSTGEGDYVLTTGKYVFFTNHERCILRLTHSLGYFADYNFVSAPFAIGSELTGISQATADVEKSERILVEPSAGSVVITSLTGTQPVNIFDAGGRKVWGGTVEKSITVKLPNGIYVVNGKKVLL</sequence>
<dbReference type="InterPro" id="IPR001611">
    <property type="entry name" value="Leu-rich_rpt"/>
</dbReference>
<dbReference type="PANTHER" id="PTHR45617">
    <property type="entry name" value="LEUCINE RICH REPEAT FAMILY PROTEIN"/>
    <property type="match status" value="1"/>
</dbReference>
<keyword evidence="2" id="KW-0677">Repeat</keyword>
<gene>
    <name evidence="3" type="ORF">C7Y71_000625</name>
</gene>
<reference evidence="3 4" key="1">
    <citation type="submission" date="2018-11" db="EMBL/GenBank/DDBJ databases">
        <authorList>
            <person name="Na S.W."/>
            <person name="Baik M."/>
        </authorList>
    </citation>
    <scope>NUCLEOTIDE SEQUENCE [LARGE SCALE GENOMIC DNA]</scope>
    <source>
        <strain evidence="3 4">E39</strain>
    </source>
</reference>
<dbReference type="Gene3D" id="3.80.10.10">
    <property type="entry name" value="Ribonuclease Inhibitor"/>
    <property type="match status" value="1"/>
</dbReference>
<keyword evidence="1" id="KW-0433">Leucine-rich repeat</keyword>
<dbReference type="KEGG" id="alq:C7Y71_000625"/>
<protein>
    <recommendedName>
        <fullName evidence="5">Leucine-rich repeat domain-containing protein</fullName>
    </recommendedName>
</protein>
<organism evidence="3 4">
    <name type="scientific">Pseudoprevotella muciniphila</name>
    <dbReference type="NCBI Taxonomy" id="2133944"/>
    <lineage>
        <taxon>Bacteria</taxon>
        <taxon>Pseudomonadati</taxon>
        <taxon>Bacteroidota</taxon>
        <taxon>Bacteroidia</taxon>
        <taxon>Bacteroidales</taxon>
        <taxon>Prevotellaceae</taxon>
        <taxon>Pseudoprevotella</taxon>
    </lineage>
</organism>
<dbReference type="PROSITE" id="PS51450">
    <property type="entry name" value="LRR"/>
    <property type="match status" value="1"/>
</dbReference>
<keyword evidence="4" id="KW-1185">Reference proteome</keyword>
<evidence type="ECO:0000313" key="3">
    <source>
        <dbReference type="EMBL" id="QFQ11651.1"/>
    </source>
</evidence>
<name>A0A5P8E3W6_9BACT</name>
<dbReference type="InterPro" id="IPR032675">
    <property type="entry name" value="LRR_dom_sf"/>
</dbReference>
<dbReference type="AlphaFoldDB" id="A0A5P8E3W6"/>
<dbReference type="PANTHER" id="PTHR45617:SF167">
    <property type="entry name" value="2MIT, ISOFORM B"/>
    <property type="match status" value="1"/>
</dbReference>
<accession>A0A5P8E3W6</accession>
<proteinExistence type="predicted"/>
<dbReference type="Proteomes" id="UP000249375">
    <property type="component" value="Chromosome"/>
</dbReference>
<dbReference type="EMBL" id="CP033459">
    <property type="protein sequence ID" value="QFQ11651.1"/>
    <property type="molecule type" value="Genomic_DNA"/>
</dbReference>
<evidence type="ECO:0000256" key="2">
    <source>
        <dbReference type="ARBA" id="ARBA00022737"/>
    </source>
</evidence>